<feature type="binding site" evidence="6">
    <location>
        <position position="68"/>
    </location>
    <ligand>
        <name>Mg(2+)</name>
        <dbReference type="ChEBI" id="CHEBI:18420"/>
        <label>1</label>
        <note>catalytic</note>
    </ligand>
</feature>
<reference evidence="7 8" key="1">
    <citation type="submission" date="2017-10" db="EMBL/GenBank/DDBJ databases">
        <title>Sequencing the genomes of 1000 actinobacteria strains.</title>
        <authorList>
            <person name="Klenk H.-P."/>
        </authorList>
    </citation>
    <scope>NUCLEOTIDE SEQUENCE [LARGE SCALE GENOMIC DNA]</scope>
    <source>
        <strain evidence="7 8">DSM 46092</strain>
    </source>
</reference>
<evidence type="ECO:0000256" key="1">
    <source>
        <dbReference type="ARBA" id="ARBA00001033"/>
    </source>
</evidence>
<keyword evidence="3 6" id="KW-0479">Metal-binding</keyword>
<dbReference type="GO" id="GO:0046872">
    <property type="term" value="F:metal ion binding"/>
    <property type="evidence" value="ECO:0007669"/>
    <property type="project" value="UniProtKB-KW"/>
</dbReference>
<comment type="caution">
    <text evidence="7">The sequence shown here is derived from an EMBL/GenBank/DDBJ whole genome shotgun (WGS) entry which is preliminary data.</text>
</comment>
<keyword evidence="5 6" id="KW-0460">Magnesium</keyword>
<keyword evidence="4" id="KW-0378">Hydrolase</keyword>
<feature type="binding site" evidence="6">
    <location>
        <position position="217"/>
    </location>
    <ligand>
        <name>Mg(2+)</name>
        <dbReference type="ChEBI" id="CHEBI:18420"/>
        <label>1</label>
        <note>catalytic</note>
    </ligand>
</feature>
<proteinExistence type="predicted"/>
<name>A0A2A9FAM1_9PSEU</name>
<comment type="catalytic activity">
    <reaction evidence="1">
        <text>a myo-inositol phosphate + H2O = myo-inositol + phosphate</text>
        <dbReference type="Rhea" id="RHEA:24056"/>
        <dbReference type="ChEBI" id="CHEBI:15377"/>
        <dbReference type="ChEBI" id="CHEBI:17268"/>
        <dbReference type="ChEBI" id="CHEBI:43474"/>
        <dbReference type="ChEBI" id="CHEBI:84139"/>
        <dbReference type="EC" id="3.1.3.25"/>
    </reaction>
</comment>
<dbReference type="PROSITE" id="PS00629">
    <property type="entry name" value="IMP_1"/>
    <property type="match status" value="1"/>
</dbReference>
<dbReference type="PRINTS" id="PR00377">
    <property type="entry name" value="IMPHPHTASES"/>
</dbReference>
<accession>A0A2A9FAM1</accession>
<dbReference type="EC" id="3.1.3.25" evidence="2"/>
<evidence type="ECO:0000256" key="6">
    <source>
        <dbReference type="PIRSR" id="PIRSR600760-2"/>
    </source>
</evidence>
<feature type="binding site" evidence="6">
    <location>
        <position position="86"/>
    </location>
    <ligand>
        <name>Mg(2+)</name>
        <dbReference type="ChEBI" id="CHEBI:18420"/>
        <label>1</label>
        <note>catalytic</note>
    </ligand>
</feature>
<dbReference type="InterPro" id="IPR020583">
    <property type="entry name" value="Inositol_monoP_metal-BS"/>
</dbReference>
<dbReference type="PROSITE" id="PS00630">
    <property type="entry name" value="IMP_2"/>
    <property type="match status" value="1"/>
</dbReference>
<dbReference type="Gene3D" id="3.30.540.10">
    <property type="entry name" value="Fructose-1,6-Bisphosphatase, subunit A, domain 1"/>
    <property type="match status" value="1"/>
</dbReference>
<organism evidence="7 8">
    <name type="scientific">Amycolatopsis sulphurea</name>
    <dbReference type="NCBI Taxonomy" id="76022"/>
    <lineage>
        <taxon>Bacteria</taxon>
        <taxon>Bacillati</taxon>
        <taxon>Actinomycetota</taxon>
        <taxon>Actinomycetes</taxon>
        <taxon>Pseudonocardiales</taxon>
        <taxon>Pseudonocardiaceae</taxon>
        <taxon>Amycolatopsis</taxon>
    </lineage>
</organism>
<dbReference type="PANTHER" id="PTHR20854">
    <property type="entry name" value="INOSITOL MONOPHOSPHATASE"/>
    <property type="match status" value="1"/>
</dbReference>
<dbReference type="RefSeq" id="WP_245914846.1">
    <property type="nucleotide sequence ID" value="NZ_JBIAKZ010000057.1"/>
</dbReference>
<evidence type="ECO:0000256" key="2">
    <source>
        <dbReference type="ARBA" id="ARBA00013106"/>
    </source>
</evidence>
<evidence type="ECO:0000256" key="5">
    <source>
        <dbReference type="ARBA" id="ARBA00022842"/>
    </source>
</evidence>
<comment type="cofactor">
    <cofactor evidence="6">
        <name>Mg(2+)</name>
        <dbReference type="ChEBI" id="CHEBI:18420"/>
    </cofactor>
</comment>
<sequence>MKNDDLDAMLAVAQEAVEIGRKLMTTQGPGEIRAKGDRDLVTDLDLRIQREVQAFLERATPEIGFLGEEEGCGTINPSTPQVWALDPIDGTSNFAHGIPLCATQLALVHQSKPVVGVVVAPFLDLNYSAVEGAGAYCNGKPIQASTNASLARAIVSLGDYATGTDATEKNRRRFTVTQALAENVERVRMFGSAALDLTFVAEGRTDACVILSNKPWDTAAGVLVAREAGARVTDASGTQHTTVSAETVGASLAIHRALTTVIS</sequence>
<keyword evidence="8" id="KW-1185">Reference proteome</keyword>
<dbReference type="Proteomes" id="UP000243542">
    <property type="component" value="Unassembled WGS sequence"/>
</dbReference>
<dbReference type="SUPFAM" id="SSF56655">
    <property type="entry name" value="Carbohydrate phosphatase"/>
    <property type="match status" value="1"/>
</dbReference>
<dbReference type="PANTHER" id="PTHR20854:SF4">
    <property type="entry name" value="INOSITOL-1-MONOPHOSPHATASE-RELATED"/>
    <property type="match status" value="1"/>
</dbReference>
<protein>
    <recommendedName>
        <fullName evidence="2">inositol-phosphate phosphatase</fullName>
        <ecNumber evidence="2">3.1.3.25</ecNumber>
    </recommendedName>
</protein>
<feature type="binding site" evidence="6">
    <location>
        <position position="88"/>
    </location>
    <ligand>
        <name>Mg(2+)</name>
        <dbReference type="ChEBI" id="CHEBI:18420"/>
        <label>1</label>
        <note>catalytic</note>
    </ligand>
</feature>
<dbReference type="GO" id="GO:0007165">
    <property type="term" value="P:signal transduction"/>
    <property type="evidence" value="ECO:0007669"/>
    <property type="project" value="TreeGrafter"/>
</dbReference>
<dbReference type="AlphaFoldDB" id="A0A2A9FAM1"/>
<dbReference type="InterPro" id="IPR020550">
    <property type="entry name" value="Inositol_monophosphatase_CS"/>
</dbReference>
<dbReference type="GO" id="GO:0006020">
    <property type="term" value="P:inositol metabolic process"/>
    <property type="evidence" value="ECO:0007669"/>
    <property type="project" value="TreeGrafter"/>
</dbReference>
<dbReference type="GO" id="GO:0046854">
    <property type="term" value="P:phosphatidylinositol phosphate biosynthetic process"/>
    <property type="evidence" value="ECO:0007669"/>
    <property type="project" value="InterPro"/>
</dbReference>
<dbReference type="Gene3D" id="3.40.190.80">
    <property type="match status" value="1"/>
</dbReference>
<dbReference type="InterPro" id="IPR000760">
    <property type="entry name" value="Inositol_monophosphatase-like"/>
</dbReference>
<evidence type="ECO:0000256" key="4">
    <source>
        <dbReference type="ARBA" id="ARBA00022801"/>
    </source>
</evidence>
<evidence type="ECO:0000313" key="7">
    <source>
        <dbReference type="EMBL" id="PFG48467.1"/>
    </source>
</evidence>
<evidence type="ECO:0000256" key="3">
    <source>
        <dbReference type="ARBA" id="ARBA00022723"/>
    </source>
</evidence>
<dbReference type="CDD" id="cd01637">
    <property type="entry name" value="IMPase_like"/>
    <property type="match status" value="1"/>
</dbReference>
<feature type="binding site" evidence="6">
    <location>
        <position position="89"/>
    </location>
    <ligand>
        <name>Mg(2+)</name>
        <dbReference type="ChEBI" id="CHEBI:18420"/>
        <label>1</label>
        <note>catalytic</note>
    </ligand>
</feature>
<gene>
    <name evidence="7" type="ORF">ATK36_3556</name>
</gene>
<evidence type="ECO:0000313" key="8">
    <source>
        <dbReference type="Proteomes" id="UP000243542"/>
    </source>
</evidence>
<dbReference type="Pfam" id="PF00459">
    <property type="entry name" value="Inositol_P"/>
    <property type="match status" value="1"/>
</dbReference>
<dbReference type="EMBL" id="PDJK01000002">
    <property type="protein sequence ID" value="PFG48467.1"/>
    <property type="molecule type" value="Genomic_DNA"/>
</dbReference>
<dbReference type="GO" id="GO:0008934">
    <property type="term" value="F:inositol monophosphate 1-phosphatase activity"/>
    <property type="evidence" value="ECO:0007669"/>
    <property type="project" value="TreeGrafter"/>
</dbReference>